<evidence type="ECO:0008006" key="3">
    <source>
        <dbReference type="Google" id="ProtNLM"/>
    </source>
</evidence>
<evidence type="ECO:0000313" key="1">
    <source>
        <dbReference type="EMBL" id="CAK8992575.1"/>
    </source>
</evidence>
<dbReference type="Proteomes" id="UP001642464">
    <property type="component" value="Unassembled WGS sequence"/>
</dbReference>
<evidence type="ECO:0000313" key="2">
    <source>
        <dbReference type="Proteomes" id="UP001642464"/>
    </source>
</evidence>
<reference evidence="1 2" key="1">
    <citation type="submission" date="2024-02" db="EMBL/GenBank/DDBJ databases">
        <authorList>
            <person name="Chen Y."/>
            <person name="Shah S."/>
            <person name="Dougan E. K."/>
            <person name="Thang M."/>
            <person name="Chan C."/>
        </authorList>
    </citation>
    <scope>NUCLEOTIDE SEQUENCE [LARGE SCALE GENOMIC DNA]</scope>
</reference>
<name>A0ABP0HQT6_9DINO</name>
<protein>
    <recommendedName>
        <fullName evidence="3">Prolamin-like domain-containing protein</fullName>
    </recommendedName>
</protein>
<sequence length="254" mass="28296">MTTFTLAPPVSQEPKPLPAAVKVSAEACRKKVPSATGQLFKCLASNPLVDEQTEIITRCGCFHSFLEIGHECVAHLEIEKGAVIRDIFTAQVGNRTRELCEPYWRQWGIVTEGSAESWFGSPEGIMCEVMFVLILLAVCVFCCWDAIKETMVEREELAEEAMKDMEEILMKMQPQLKETAEKCTTAAASLRLEAKRASIQAAQTAQTFVASPHLAEEVDSSDDEENDRMTVASLQWMSAMPWSSKTEAREQAIR</sequence>
<accession>A0ABP0HQT6</accession>
<organism evidence="1 2">
    <name type="scientific">Durusdinium trenchii</name>
    <dbReference type="NCBI Taxonomy" id="1381693"/>
    <lineage>
        <taxon>Eukaryota</taxon>
        <taxon>Sar</taxon>
        <taxon>Alveolata</taxon>
        <taxon>Dinophyceae</taxon>
        <taxon>Suessiales</taxon>
        <taxon>Symbiodiniaceae</taxon>
        <taxon>Durusdinium</taxon>
    </lineage>
</organism>
<gene>
    <name evidence="1" type="ORF">SCF082_LOCUS3156</name>
</gene>
<comment type="caution">
    <text evidence="1">The sequence shown here is derived from an EMBL/GenBank/DDBJ whole genome shotgun (WGS) entry which is preliminary data.</text>
</comment>
<proteinExistence type="predicted"/>
<dbReference type="EMBL" id="CAXAMM010001581">
    <property type="protein sequence ID" value="CAK8992575.1"/>
    <property type="molecule type" value="Genomic_DNA"/>
</dbReference>
<keyword evidence="2" id="KW-1185">Reference proteome</keyword>